<reference evidence="3" key="1">
    <citation type="submission" date="2016-07" db="EMBL/GenBank/DDBJ databases">
        <title>Multiple horizontal gene transfer events from other fungi enriched the ability of initially mycotrophic Trichoderma (Ascomycota) to feed on dead plant biomass.</title>
        <authorList>
            <consortium name="DOE Joint Genome Institute"/>
            <person name="Atanasova L."/>
            <person name="Chenthamara K."/>
            <person name="Zhang J."/>
            <person name="Grujic M."/>
            <person name="Henrissat B."/>
            <person name="Kuo A."/>
            <person name="Aerts A."/>
            <person name="Salamov A."/>
            <person name="Lipzen A."/>
            <person name="Labutti K."/>
            <person name="Barry K."/>
            <person name="Miao Y."/>
            <person name="Rahimi M.J."/>
            <person name="Shen Q."/>
            <person name="Grigoriev I.V."/>
            <person name="Kubicek C.P."/>
            <person name="Druzhinina I.S."/>
        </authorList>
    </citation>
    <scope>NUCLEOTIDE SEQUENCE [LARGE SCALE GENOMIC DNA]</scope>
    <source>
        <strain evidence="3">TUCIM 6016</strain>
    </source>
</reference>
<dbReference type="GeneID" id="36606710"/>
<keyword evidence="3" id="KW-1185">Reference proteome</keyword>
<dbReference type="RefSeq" id="XP_024744638.1">
    <property type="nucleotide sequence ID" value="XM_024898592.1"/>
</dbReference>
<dbReference type="Proteomes" id="UP000241546">
    <property type="component" value="Unassembled WGS sequence"/>
</dbReference>
<proteinExistence type="predicted"/>
<accession>A0A2T4AWF0</accession>
<evidence type="ECO:0000256" key="1">
    <source>
        <dbReference type="SAM" id="MobiDB-lite"/>
    </source>
</evidence>
<gene>
    <name evidence="2" type="ORF">BBK36DRAFT_9688</name>
</gene>
<sequence length="79" mass="8388">MSAATLPTRKSHPRHNPRDKALPLPINGRIAWPLPALALPAQGSGLLLSLPPALSLAPSTCHHNVSWVPENLIAPDPEP</sequence>
<dbReference type="AlphaFoldDB" id="A0A2T4AWF0"/>
<dbReference type="EMBL" id="KZ680721">
    <property type="protein sequence ID" value="PTB61318.1"/>
    <property type="molecule type" value="Genomic_DNA"/>
</dbReference>
<feature type="region of interest" description="Disordered" evidence="1">
    <location>
        <begin position="1"/>
        <end position="22"/>
    </location>
</feature>
<protein>
    <submittedName>
        <fullName evidence="2">Uncharacterized protein</fullName>
    </submittedName>
</protein>
<evidence type="ECO:0000313" key="2">
    <source>
        <dbReference type="EMBL" id="PTB61318.1"/>
    </source>
</evidence>
<name>A0A2T4AWF0_9HYPO</name>
<organism evidence="2 3">
    <name type="scientific">Trichoderma citrinoviride</name>
    <dbReference type="NCBI Taxonomy" id="58853"/>
    <lineage>
        <taxon>Eukaryota</taxon>
        <taxon>Fungi</taxon>
        <taxon>Dikarya</taxon>
        <taxon>Ascomycota</taxon>
        <taxon>Pezizomycotina</taxon>
        <taxon>Sordariomycetes</taxon>
        <taxon>Hypocreomycetidae</taxon>
        <taxon>Hypocreales</taxon>
        <taxon>Hypocreaceae</taxon>
        <taxon>Trichoderma</taxon>
    </lineage>
</organism>
<evidence type="ECO:0000313" key="3">
    <source>
        <dbReference type="Proteomes" id="UP000241546"/>
    </source>
</evidence>